<keyword evidence="2" id="KW-1185">Reference proteome</keyword>
<evidence type="ECO:0000313" key="2">
    <source>
        <dbReference type="Proteomes" id="UP000609726"/>
    </source>
</evidence>
<protein>
    <submittedName>
        <fullName evidence="1">Uncharacterized protein</fullName>
    </submittedName>
</protein>
<gene>
    <name evidence="1" type="ORF">F2P45_22040</name>
</gene>
<sequence length="109" mass="11930">MSLENTEVVDAAGIDKDNGDIVLTILDSLDWGDEIAHLTALQAKLNSYFDFVESGQVFENFPTGEKRAVRINIVSRYPLSANGVSFLQKAVAMGLTLQVSITQQEHFGV</sequence>
<dbReference type="EMBL" id="WHJH01000032">
    <property type="protein sequence ID" value="NHZ91666.1"/>
    <property type="molecule type" value="Genomic_DNA"/>
</dbReference>
<dbReference type="Proteomes" id="UP000609726">
    <property type="component" value="Unassembled WGS sequence"/>
</dbReference>
<name>A0ABX0NY41_9BURK</name>
<dbReference type="InterPro" id="IPR046702">
    <property type="entry name" value="DUF6572"/>
</dbReference>
<evidence type="ECO:0000313" key="1">
    <source>
        <dbReference type="EMBL" id="NHZ91666.1"/>
    </source>
</evidence>
<comment type="caution">
    <text evidence="1">The sequence shown here is derived from an EMBL/GenBank/DDBJ whole genome shotgun (WGS) entry which is preliminary data.</text>
</comment>
<accession>A0ABX0NY41</accession>
<dbReference type="RefSeq" id="WP_166879995.1">
    <property type="nucleotide sequence ID" value="NZ_WHJH01000032.1"/>
</dbReference>
<proteinExistence type="predicted"/>
<reference evidence="1 2" key="1">
    <citation type="submission" date="2019-10" db="EMBL/GenBank/DDBJ databases">
        <title>Taxonomy of Antarctic Massilia spp.: description of Massilia rubra sp. nov., Massilia aquatica sp. nov., Massilia mucilaginosa sp. nov., Massilia frigida sp. nov. isolated from streams, lakes and regoliths.</title>
        <authorList>
            <person name="Holochova P."/>
            <person name="Sedlacek I."/>
            <person name="Kralova S."/>
            <person name="Maslanova I."/>
            <person name="Busse H.-J."/>
            <person name="Stankova E."/>
            <person name="Vrbovska V."/>
            <person name="Kovarovic V."/>
            <person name="Bartak M."/>
            <person name="Svec P."/>
            <person name="Pantucek R."/>
        </authorList>
    </citation>
    <scope>NUCLEOTIDE SEQUENCE [LARGE SCALE GENOMIC DNA]</scope>
    <source>
        <strain evidence="1 2">CCM 8733</strain>
    </source>
</reference>
<organism evidence="1 2">
    <name type="scientific">Massilia mucilaginosa</name>
    <dbReference type="NCBI Taxonomy" id="2609282"/>
    <lineage>
        <taxon>Bacteria</taxon>
        <taxon>Pseudomonadati</taxon>
        <taxon>Pseudomonadota</taxon>
        <taxon>Betaproteobacteria</taxon>
        <taxon>Burkholderiales</taxon>
        <taxon>Oxalobacteraceae</taxon>
        <taxon>Telluria group</taxon>
        <taxon>Massilia</taxon>
    </lineage>
</organism>
<dbReference type="Pfam" id="PF20212">
    <property type="entry name" value="DUF6572"/>
    <property type="match status" value="1"/>
</dbReference>